<dbReference type="InterPro" id="IPR054579">
    <property type="entry name" value="GCE-like_dom"/>
</dbReference>
<keyword evidence="3" id="KW-0378">Hydrolase</keyword>
<evidence type="ECO:0000256" key="2">
    <source>
        <dbReference type="ARBA" id="ARBA00022729"/>
    </source>
</evidence>
<name>A0A4Q1C5L5_9BACT</name>
<evidence type="ECO:0000259" key="6">
    <source>
        <dbReference type="Pfam" id="PF22244"/>
    </source>
</evidence>
<evidence type="ECO:0000256" key="5">
    <source>
        <dbReference type="SAM" id="SignalP"/>
    </source>
</evidence>
<feature type="region of interest" description="Disordered" evidence="4">
    <location>
        <begin position="31"/>
        <end position="55"/>
    </location>
</feature>
<feature type="region of interest" description="Disordered" evidence="4">
    <location>
        <begin position="84"/>
        <end position="110"/>
    </location>
</feature>
<dbReference type="Pfam" id="PF22244">
    <property type="entry name" value="GCE_fung"/>
    <property type="match status" value="1"/>
</dbReference>
<dbReference type="GO" id="GO:0052689">
    <property type="term" value="F:carboxylic ester hydrolase activity"/>
    <property type="evidence" value="ECO:0007669"/>
    <property type="project" value="UniProtKB-KW"/>
</dbReference>
<keyword evidence="1" id="KW-0719">Serine esterase</keyword>
<evidence type="ECO:0000256" key="1">
    <source>
        <dbReference type="ARBA" id="ARBA00022487"/>
    </source>
</evidence>
<feature type="domain" description="4-O-methyl-glucuronoyl methylesterase-like" evidence="6">
    <location>
        <begin position="285"/>
        <end position="446"/>
    </location>
</feature>
<dbReference type="Gene3D" id="3.40.50.1820">
    <property type="entry name" value="alpha/beta hydrolase"/>
    <property type="match status" value="1"/>
</dbReference>
<evidence type="ECO:0000256" key="3">
    <source>
        <dbReference type="ARBA" id="ARBA00022801"/>
    </source>
</evidence>
<dbReference type="AlphaFoldDB" id="A0A4Q1C5L5"/>
<dbReference type="InterPro" id="IPR029058">
    <property type="entry name" value="AB_hydrolase_fold"/>
</dbReference>
<evidence type="ECO:0000256" key="4">
    <source>
        <dbReference type="SAM" id="MobiDB-lite"/>
    </source>
</evidence>
<feature type="signal peptide" evidence="5">
    <location>
        <begin position="1"/>
        <end position="22"/>
    </location>
</feature>
<dbReference type="OrthoDB" id="9809261at2"/>
<protein>
    <submittedName>
        <fullName evidence="7">Acetylxylan esterase</fullName>
    </submittedName>
</protein>
<dbReference type="RefSeq" id="WP_129049417.1">
    <property type="nucleotide sequence ID" value="NZ_SDHX01000002.1"/>
</dbReference>
<proteinExistence type="predicted"/>
<dbReference type="SUPFAM" id="SSF53474">
    <property type="entry name" value="alpha/beta-Hydrolases"/>
    <property type="match status" value="1"/>
</dbReference>
<reference evidence="7 8" key="1">
    <citation type="submission" date="2019-01" db="EMBL/GenBank/DDBJ databases">
        <title>Lacunisphaera sp. strain TWA-58.</title>
        <authorList>
            <person name="Chen W.-M."/>
        </authorList>
    </citation>
    <scope>NUCLEOTIDE SEQUENCE [LARGE SCALE GENOMIC DNA]</scope>
    <source>
        <strain evidence="7 8">TWA-58</strain>
    </source>
</reference>
<keyword evidence="8" id="KW-1185">Reference proteome</keyword>
<evidence type="ECO:0000313" key="7">
    <source>
        <dbReference type="EMBL" id="RXK53589.1"/>
    </source>
</evidence>
<feature type="compositionally biased region" description="Low complexity" evidence="4">
    <location>
        <begin position="31"/>
        <end position="41"/>
    </location>
</feature>
<accession>A0A4Q1C5L5</accession>
<dbReference type="EMBL" id="SDHX01000002">
    <property type="protein sequence ID" value="RXK53589.1"/>
    <property type="molecule type" value="Genomic_DNA"/>
</dbReference>
<feature type="chain" id="PRO_5020763351" evidence="5">
    <location>
        <begin position="23"/>
        <end position="509"/>
    </location>
</feature>
<evidence type="ECO:0000313" key="8">
    <source>
        <dbReference type="Proteomes" id="UP000290218"/>
    </source>
</evidence>
<comment type="caution">
    <text evidence="7">The sequence shown here is derived from an EMBL/GenBank/DDBJ whole genome shotgun (WGS) entry which is preliminary data.</text>
</comment>
<sequence>MNPTPRLAAFLLTACSATLLHAQAPAPAAPTAPTAIAARAPSTGSGQGKPDFTKPFWEQSQADRQLVNRLSQEDHQDMLRQLGITKLRPGRNPNAGSTNPPNYDPTKANPFPDWPELMVAKDGTKITTPEQWWQKRRPEIIEDLEREIVGRLPAGVPKVEWEVTETVNTKVGGVPVIARRLVGIVDNSACPEIAVTIKMAVVLPAEASGPVPVLIMFGSAAMPDEPPFRFPGVAEPAAPPSNQQLIQAGWGYVALNPASIQPDNGAGLTSGIIGLTNKGARRTPEQWGALRAWAWGAARALDYLETLPAADAKRVGIEGVSRYGKAALVTLALEPRFAFGLIASSGEGGTKPHRRDFGETVENLAGSGAYHWMAGNFVKYAAEESSFGRKTAHDIPLDAHFRLALCAPRPTFVSYGVPERGDAHWLDAQGSYMATVAAGEAFRLLGVKDVGDPTNYRAALLPSATFGRLDGVLAWRQHDGGHESRSNLSHFLVWANKLIGHTPPPAAAK</sequence>
<organism evidence="7 8">
    <name type="scientific">Oleiharenicola lentus</name>
    <dbReference type="NCBI Taxonomy" id="2508720"/>
    <lineage>
        <taxon>Bacteria</taxon>
        <taxon>Pseudomonadati</taxon>
        <taxon>Verrucomicrobiota</taxon>
        <taxon>Opitutia</taxon>
        <taxon>Opitutales</taxon>
        <taxon>Opitutaceae</taxon>
        <taxon>Oleiharenicola</taxon>
    </lineage>
</organism>
<keyword evidence="2 5" id="KW-0732">Signal</keyword>
<dbReference type="Proteomes" id="UP000290218">
    <property type="component" value="Unassembled WGS sequence"/>
</dbReference>
<gene>
    <name evidence="7" type="ORF">ESB00_18025</name>
</gene>